<dbReference type="InterPro" id="IPR019587">
    <property type="entry name" value="Polyketide_cyclase/dehydratase"/>
</dbReference>
<organism evidence="1 2">
    <name type="scientific">Nocardioides panacihumi</name>
    <dbReference type="NCBI Taxonomy" id="400774"/>
    <lineage>
        <taxon>Bacteria</taxon>
        <taxon>Bacillati</taxon>
        <taxon>Actinomycetota</taxon>
        <taxon>Actinomycetes</taxon>
        <taxon>Propionibacteriales</taxon>
        <taxon>Nocardioidaceae</taxon>
        <taxon>Nocardioides</taxon>
    </lineage>
</organism>
<protein>
    <submittedName>
        <fullName evidence="1">SRPBCC family protein</fullName>
    </submittedName>
</protein>
<evidence type="ECO:0000313" key="2">
    <source>
        <dbReference type="Proteomes" id="UP001500571"/>
    </source>
</evidence>
<accession>A0ABP5BUL1</accession>
<gene>
    <name evidence="1" type="ORF">GCM10009798_08690</name>
</gene>
<keyword evidence="2" id="KW-1185">Reference proteome</keyword>
<dbReference type="Pfam" id="PF10604">
    <property type="entry name" value="Polyketide_cyc2"/>
    <property type="match status" value="1"/>
</dbReference>
<sequence>MTTTAAASATGSELKATISVAASPAQVWALVTDVRRMGEWSPQVVRTLVLGGPVREGTRFANLNHQGWKHWPTSAKVVRFTPHSDFAFRITENRTVWSFQLEPTADGGTFVTHRRETPDGISAVSNLLVGRFLGGQETFVPELLEGMGQTLDRVKDHIESGV</sequence>
<dbReference type="Gene3D" id="3.30.530.20">
    <property type="match status" value="1"/>
</dbReference>
<proteinExistence type="predicted"/>
<name>A0ABP5BUL1_9ACTN</name>
<dbReference type="Proteomes" id="UP001500571">
    <property type="component" value="Unassembled WGS sequence"/>
</dbReference>
<dbReference type="SUPFAM" id="SSF55961">
    <property type="entry name" value="Bet v1-like"/>
    <property type="match status" value="1"/>
</dbReference>
<reference evidence="2" key="1">
    <citation type="journal article" date="2019" name="Int. J. Syst. Evol. Microbiol.">
        <title>The Global Catalogue of Microorganisms (GCM) 10K type strain sequencing project: providing services to taxonomists for standard genome sequencing and annotation.</title>
        <authorList>
            <consortium name="The Broad Institute Genomics Platform"/>
            <consortium name="The Broad Institute Genome Sequencing Center for Infectious Disease"/>
            <person name="Wu L."/>
            <person name="Ma J."/>
        </authorList>
    </citation>
    <scope>NUCLEOTIDE SEQUENCE [LARGE SCALE GENOMIC DNA]</scope>
    <source>
        <strain evidence="2">JCM 15309</strain>
    </source>
</reference>
<dbReference type="CDD" id="cd07812">
    <property type="entry name" value="SRPBCC"/>
    <property type="match status" value="1"/>
</dbReference>
<dbReference type="RefSeq" id="WP_344042780.1">
    <property type="nucleotide sequence ID" value="NZ_BAAAPB010000001.1"/>
</dbReference>
<comment type="caution">
    <text evidence="1">The sequence shown here is derived from an EMBL/GenBank/DDBJ whole genome shotgun (WGS) entry which is preliminary data.</text>
</comment>
<evidence type="ECO:0000313" key="1">
    <source>
        <dbReference type="EMBL" id="GAA1951696.1"/>
    </source>
</evidence>
<dbReference type="InterPro" id="IPR023393">
    <property type="entry name" value="START-like_dom_sf"/>
</dbReference>
<dbReference type="EMBL" id="BAAAPB010000001">
    <property type="protein sequence ID" value="GAA1951696.1"/>
    <property type="molecule type" value="Genomic_DNA"/>
</dbReference>